<evidence type="ECO:0000256" key="1">
    <source>
        <dbReference type="ARBA" id="ARBA00010134"/>
    </source>
</evidence>
<dbReference type="GO" id="GO:0006508">
    <property type="term" value="P:proteolysis"/>
    <property type="evidence" value="ECO:0007669"/>
    <property type="project" value="UniProtKB-KW"/>
</dbReference>
<evidence type="ECO:0000256" key="5">
    <source>
        <dbReference type="ARBA" id="ARBA00022807"/>
    </source>
</evidence>
<evidence type="ECO:0000256" key="3">
    <source>
        <dbReference type="ARBA" id="ARBA00022703"/>
    </source>
</evidence>
<keyword evidence="5" id="KW-0788">Thiol protease</keyword>
<dbReference type="PRINTS" id="PR00376">
    <property type="entry name" value="IL1BCENZYME"/>
</dbReference>
<reference evidence="11" key="1">
    <citation type="journal article" date="2020" name="bioRxiv">
        <title>Chromosome-level reference genome of the European wasp spider Argiope bruennichi: a resource for studies on range expansion and evolutionary adaptation.</title>
        <authorList>
            <person name="Sheffer M.M."/>
            <person name="Hoppe A."/>
            <person name="Krehenwinkel H."/>
            <person name="Uhl G."/>
            <person name="Kuss A.W."/>
            <person name="Jensen L."/>
            <person name="Jensen C."/>
            <person name="Gillespie R.G."/>
            <person name="Hoff K.J."/>
            <person name="Prost S."/>
        </authorList>
    </citation>
    <scope>NUCLEOTIDE SEQUENCE</scope>
</reference>
<dbReference type="PIRSF" id="PIRSF038001">
    <property type="entry name" value="Caspase_ICE"/>
    <property type="match status" value="1"/>
</dbReference>
<keyword evidence="4" id="KW-0378">Hydrolase</keyword>
<protein>
    <submittedName>
        <fullName evidence="11">Caspase-2 like protein</fullName>
    </submittedName>
</protein>
<dbReference type="InterPro" id="IPR015917">
    <property type="entry name" value="Pept_C14A"/>
</dbReference>
<dbReference type="SUPFAM" id="SSF52129">
    <property type="entry name" value="Caspase-like"/>
    <property type="match status" value="1"/>
</dbReference>
<evidence type="ECO:0000256" key="7">
    <source>
        <dbReference type="PIRSR" id="PIRSR038001-1"/>
    </source>
</evidence>
<evidence type="ECO:0000256" key="6">
    <source>
        <dbReference type="ARBA" id="ARBA00023145"/>
    </source>
</evidence>
<dbReference type="InterPro" id="IPR002398">
    <property type="entry name" value="Pept_C14"/>
</dbReference>
<dbReference type="InterPro" id="IPR001309">
    <property type="entry name" value="Pept_C14_p20"/>
</dbReference>
<dbReference type="PANTHER" id="PTHR47901">
    <property type="entry name" value="CASPASE RECRUITMENT DOMAIN-CONTAINING PROTEIN 18"/>
    <property type="match status" value="1"/>
</dbReference>
<keyword evidence="3" id="KW-0053">Apoptosis</keyword>
<dbReference type="InterPro" id="IPR011600">
    <property type="entry name" value="Pept_C14_caspase"/>
</dbReference>
<dbReference type="InterPro" id="IPR033139">
    <property type="entry name" value="Caspase_cys_AS"/>
</dbReference>
<evidence type="ECO:0000259" key="9">
    <source>
        <dbReference type="PROSITE" id="PS50207"/>
    </source>
</evidence>
<keyword evidence="12" id="KW-1185">Reference proteome</keyword>
<dbReference type="Pfam" id="PF00656">
    <property type="entry name" value="Peptidase_C14"/>
    <property type="match status" value="1"/>
</dbReference>
<dbReference type="InterPro" id="IPR011029">
    <property type="entry name" value="DEATH-like_dom_sf"/>
</dbReference>
<dbReference type="PROSITE" id="PS50207">
    <property type="entry name" value="CASPASE_P10"/>
    <property type="match status" value="1"/>
</dbReference>
<evidence type="ECO:0000313" key="12">
    <source>
        <dbReference type="Proteomes" id="UP000807504"/>
    </source>
</evidence>
<keyword evidence="6" id="KW-0865">Zymogen</keyword>
<organism evidence="11 12">
    <name type="scientific">Argiope bruennichi</name>
    <name type="common">Wasp spider</name>
    <name type="synonym">Aranea bruennichi</name>
    <dbReference type="NCBI Taxonomy" id="94029"/>
    <lineage>
        <taxon>Eukaryota</taxon>
        <taxon>Metazoa</taxon>
        <taxon>Ecdysozoa</taxon>
        <taxon>Arthropoda</taxon>
        <taxon>Chelicerata</taxon>
        <taxon>Arachnida</taxon>
        <taxon>Araneae</taxon>
        <taxon>Araneomorphae</taxon>
        <taxon>Entelegynae</taxon>
        <taxon>Araneoidea</taxon>
        <taxon>Araneidae</taxon>
        <taxon>Argiope</taxon>
    </lineage>
</organism>
<evidence type="ECO:0000256" key="2">
    <source>
        <dbReference type="ARBA" id="ARBA00022670"/>
    </source>
</evidence>
<sequence length="371" mass="43298">MDPRKREIIHKYKPVLSQIVSCDKLIWLVKKYKIFTKAMFDDIFGPYADRNFCDELCTRGPNAFSDFIKVLNDAKCNEIADVLQNESDNEIYPIYYKMDSKPLGYCLIIINKKFEVEDDRLGCEVDASALENLFKELNYDVQIEWDKEGEEIIYLLREFSRKSEFRNVDSCIVYILSHGGQDENLDYILGTDSMKVYKRDICSMFDNKNCELLINKPKIFFFQACRGKLLDYGVIENSKETDVIDNTCKNIEKQNSTDEKGIPNQKFNKDKKVKSKYPLSSDMFVVHSSLPDHQSWKNHVKGSWLCQDLVSVISEYYTKYDLATMMTFVNSKQVTRESEDGCKQIAFVEMNTTEFILSQNFDLKHVECCET</sequence>
<dbReference type="Proteomes" id="UP000807504">
    <property type="component" value="Unassembled WGS sequence"/>
</dbReference>
<dbReference type="GO" id="GO:0006915">
    <property type="term" value="P:apoptotic process"/>
    <property type="evidence" value="ECO:0007669"/>
    <property type="project" value="UniProtKB-KW"/>
</dbReference>
<dbReference type="PROSITE" id="PS01122">
    <property type="entry name" value="CASPASE_CYS"/>
    <property type="match status" value="1"/>
</dbReference>
<dbReference type="InterPro" id="IPR002138">
    <property type="entry name" value="Pept_C14_p10"/>
</dbReference>
<name>A0A8T0FEQ9_ARGBR</name>
<dbReference type="PROSITE" id="PS50208">
    <property type="entry name" value="CASPASE_P20"/>
    <property type="match status" value="1"/>
</dbReference>
<dbReference type="SUPFAM" id="SSF47986">
    <property type="entry name" value="DEATH domain"/>
    <property type="match status" value="1"/>
</dbReference>
<dbReference type="Gene3D" id="1.10.533.10">
    <property type="entry name" value="Death Domain, Fas"/>
    <property type="match status" value="1"/>
</dbReference>
<feature type="domain" description="Caspase family p10" evidence="9">
    <location>
        <begin position="273"/>
        <end position="332"/>
    </location>
</feature>
<dbReference type="AlphaFoldDB" id="A0A8T0FEQ9"/>
<comment type="caution">
    <text evidence="11">The sequence shown here is derived from an EMBL/GenBank/DDBJ whole genome shotgun (WGS) entry which is preliminary data.</text>
</comment>
<proteinExistence type="inferred from homology"/>
<dbReference type="Gene3D" id="3.40.50.1460">
    <property type="match status" value="1"/>
</dbReference>
<comment type="similarity">
    <text evidence="1 8">Belongs to the peptidase C14A family.</text>
</comment>
<accession>A0A8T0FEQ9</accession>
<dbReference type="SMART" id="SM00115">
    <property type="entry name" value="CASc"/>
    <property type="match status" value="1"/>
</dbReference>
<dbReference type="InterPro" id="IPR029030">
    <property type="entry name" value="Caspase-like_dom_sf"/>
</dbReference>
<dbReference type="EMBL" id="JABXBU010000012">
    <property type="protein sequence ID" value="KAF8788895.1"/>
    <property type="molecule type" value="Genomic_DNA"/>
</dbReference>
<gene>
    <name evidence="11" type="ORF">HNY73_006888</name>
</gene>
<dbReference type="GO" id="GO:0004197">
    <property type="term" value="F:cysteine-type endopeptidase activity"/>
    <property type="evidence" value="ECO:0007669"/>
    <property type="project" value="InterPro"/>
</dbReference>
<evidence type="ECO:0000256" key="8">
    <source>
        <dbReference type="RuleBase" id="RU003971"/>
    </source>
</evidence>
<feature type="domain" description="Caspase family p20" evidence="10">
    <location>
        <begin position="102"/>
        <end position="229"/>
    </location>
</feature>
<evidence type="ECO:0000259" key="10">
    <source>
        <dbReference type="PROSITE" id="PS50208"/>
    </source>
</evidence>
<feature type="active site" evidence="7">
    <location>
        <position position="225"/>
    </location>
</feature>
<evidence type="ECO:0000313" key="11">
    <source>
        <dbReference type="EMBL" id="KAF8788895.1"/>
    </source>
</evidence>
<keyword evidence="2" id="KW-0645">Protease</keyword>
<dbReference type="PANTHER" id="PTHR47901:SF8">
    <property type="entry name" value="CASPASE-3"/>
    <property type="match status" value="1"/>
</dbReference>
<reference evidence="11" key="2">
    <citation type="submission" date="2020-06" db="EMBL/GenBank/DDBJ databases">
        <authorList>
            <person name="Sheffer M."/>
        </authorList>
    </citation>
    <scope>NUCLEOTIDE SEQUENCE</scope>
</reference>
<dbReference type="CDD" id="cd01671">
    <property type="entry name" value="CARD"/>
    <property type="match status" value="1"/>
</dbReference>
<evidence type="ECO:0000256" key="4">
    <source>
        <dbReference type="ARBA" id="ARBA00022801"/>
    </source>
</evidence>
<feature type="active site" evidence="7">
    <location>
        <position position="178"/>
    </location>
</feature>